<evidence type="ECO:0000256" key="5">
    <source>
        <dbReference type="ARBA" id="ARBA00022741"/>
    </source>
</evidence>
<feature type="binding site" evidence="9">
    <location>
        <begin position="61"/>
        <end position="62"/>
    </location>
    <ligand>
        <name>substrate</name>
    </ligand>
</feature>
<dbReference type="HAMAP" id="MF_00082">
    <property type="entry name" value="ArgB"/>
    <property type="match status" value="1"/>
</dbReference>
<keyword evidence="7 9" id="KW-0067">ATP-binding</keyword>
<evidence type="ECO:0000256" key="8">
    <source>
        <dbReference type="ARBA" id="ARBA00048141"/>
    </source>
</evidence>
<evidence type="ECO:0000256" key="7">
    <source>
        <dbReference type="ARBA" id="ARBA00022840"/>
    </source>
</evidence>
<evidence type="ECO:0000256" key="6">
    <source>
        <dbReference type="ARBA" id="ARBA00022777"/>
    </source>
</evidence>
<dbReference type="InterPro" id="IPR001057">
    <property type="entry name" value="Glu/AcGlu_kinase"/>
</dbReference>
<dbReference type="Proteomes" id="UP000677668">
    <property type="component" value="Chromosome 2"/>
</dbReference>
<accession>A0ABX8B4T5</accession>
<dbReference type="InterPro" id="IPR004662">
    <property type="entry name" value="AcgluKinase_fam"/>
</dbReference>
<dbReference type="InterPro" id="IPR037528">
    <property type="entry name" value="ArgB"/>
</dbReference>
<evidence type="ECO:0000256" key="9">
    <source>
        <dbReference type="HAMAP-Rule" id="MF_00082"/>
    </source>
</evidence>
<dbReference type="SUPFAM" id="SSF53633">
    <property type="entry name" value="Carbamate kinase-like"/>
    <property type="match status" value="1"/>
</dbReference>
<reference evidence="11 12" key="1">
    <citation type="submission" date="2021-03" db="EMBL/GenBank/DDBJ databases">
        <title>Genomic and phenotypic characterization of Chloracidobacterium isolates provides evidence for multiple species.</title>
        <authorList>
            <person name="Saini M.K."/>
            <person name="Costas A.M.G."/>
            <person name="Tank M."/>
            <person name="Bryant D.A."/>
        </authorList>
    </citation>
    <scope>NUCLEOTIDE SEQUENCE [LARGE SCALE GENOMIC DNA]</scope>
    <source>
        <strain evidence="11 12">N</strain>
    </source>
</reference>
<evidence type="ECO:0000256" key="1">
    <source>
        <dbReference type="ARBA" id="ARBA00004828"/>
    </source>
</evidence>
<dbReference type="NCBIfam" id="TIGR00761">
    <property type="entry name" value="argB"/>
    <property type="match status" value="1"/>
</dbReference>
<evidence type="ECO:0000256" key="4">
    <source>
        <dbReference type="ARBA" id="ARBA00022679"/>
    </source>
</evidence>
<comment type="pathway">
    <text evidence="1 9">Amino-acid biosynthesis; L-arginine biosynthesis; N(2)-acetyl-L-ornithine from L-glutamate: step 2/4.</text>
</comment>
<dbReference type="PRINTS" id="PR00474">
    <property type="entry name" value="GLU5KINASE"/>
</dbReference>
<feature type="site" description="Transition state stabilizer" evidence="9">
    <location>
        <position position="249"/>
    </location>
</feature>
<feature type="binding site" evidence="9">
    <location>
        <position position="189"/>
    </location>
    <ligand>
        <name>substrate</name>
    </ligand>
</feature>
<dbReference type="RefSeq" id="WP_211423686.1">
    <property type="nucleotide sequence ID" value="NZ_CP072643.1"/>
</dbReference>
<comment type="similarity">
    <text evidence="9">Belongs to the acetylglutamate kinase family. ArgB subfamily.</text>
</comment>
<dbReference type="InterPro" id="IPR001048">
    <property type="entry name" value="Asp/Glu/Uridylate_kinase"/>
</dbReference>
<comment type="catalytic activity">
    <reaction evidence="8 9">
        <text>N-acetyl-L-glutamate + ATP = N-acetyl-L-glutamyl 5-phosphate + ADP</text>
        <dbReference type="Rhea" id="RHEA:14629"/>
        <dbReference type="ChEBI" id="CHEBI:30616"/>
        <dbReference type="ChEBI" id="CHEBI:44337"/>
        <dbReference type="ChEBI" id="CHEBI:57936"/>
        <dbReference type="ChEBI" id="CHEBI:456216"/>
        <dbReference type="EC" id="2.7.2.8"/>
    </reaction>
</comment>
<sequence length="309" mass="32810">MGFDANVLREALPYINRFKGKTFIVKFGGKVAAEEDTLDSFCEELALCAQIGIRVVAVHGGGVQANELSQQLGIKPKTINGRRITDERALDVVKMVFGGKVNVEILGALRQAGVPAVGLSGVDGNILTARKRPPQVVVNLETGKPQTVDYGYVGEILDVDTRLLDTLIEKDFVPVMASLAADEDGDIYNVNADTVAAVIAAEMRAEKLVLATNVDGVLDEHGQRISRLTLRQAAAMMDAGKVAGGMLPKLEAAARALRAGVNSVHVINGMKAGALLREIFTEEGDGTMITVNGENGVASRPPALSRRQP</sequence>
<comment type="function">
    <text evidence="9">Catalyzes the ATP-dependent phosphorylation of N-acetyl-L-glutamate.</text>
</comment>
<keyword evidence="3 9" id="KW-0028">Amino-acid biosynthesis</keyword>
<feature type="binding site" evidence="9">
    <location>
        <position position="83"/>
    </location>
    <ligand>
        <name>substrate</name>
    </ligand>
</feature>
<proteinExistence type="inferred from homology"/>
<dbReference type="InterPro" id="IPR036393">
    <property type="entry name" value="AceGlu_kinase-like_sf"/>
</dbReference>
<name>A0ABX8B4T5_9BACT</name>
<dbReference type="Gene3D" id="3.40.1160.10">
    <property type="entry name" value="Acetylglutamate kinase-like"/>
    <property type="match status" value="1"/>
</dbReference>
<dbReference type="Pfam" id="PF00696">
    <property type="entry name" value="AA_kinase"/>
    <property type="match status" value="1"/>
</dbReference>
<evidence type="ECO:0000256" key="2">
    <source>
        <dbReference type="ARBA" id="ARBA00022571"/>
    </source>
</evidence>
<feature type="site" description="Transition state stabilizer" evidence="9">
    <location>
        <position position="26"/>
    </location>
</feature>
<feature type="domain" description="Aspartate/glutamate/uridylate kinase" evidence="10">
    <location>
        <begin position="21"/>
        <end position="268"/>
    </location>
</feature>
<evidence type="ECO:0000313" key="12">
    <source>
        <dbReference type="Proteomes" id="UP000677668"/>
    </source>
</evidence>
<keyword evidence="12" id="KW-1185">Reference proteome</keyword>
<dbReference type="PANTHER" id="PTHR23342">
    <property type="entry name" value="N-ACETYLGLUTAMATE SYNTHASE"/>
    <property type="match status" value="1"/>
</dbReference>
<organism evidence="11 12">
    <name type="scientific">Chloracidobacterium sp. N</name>
    <dbReference type="NCBI Taxonomy" id="2821540"/>
    <lineage>
        <taxon>Bacteria</taxon>
        <taxon>Pseudomonadati</taxon>
        <taxon>Acidobacteriota</taxon>
        <taxon>Terriglobia</taxon>
        <taxon>Terriglobales</taxon>
        <taxon>Acidobacteriaceae</taxon>
        <taxon>Chloracidobacterium</taxon>
        <taxon>Chloracidobacterium aggregatum</taxon>
    </lineage>
</organism>
<keyword evidence="2 9" id="KW-0055">Arginine biosynthesis</keyword>
<evidence type="ECO:0000313" key="11">
    <source>
        <dbReference type="EMBL" id="QUV95463.1"/>
    </source>
</evidence>
<gene>
    <name evidence="9 11" type="primary">argB</name>
    <name evidence="11" type="ORF">J8C05_11505</name>
</gene>
<comment type="subcellular location">
    <subcellularLocation>
        <location evidence="9">Cytoplasm</location>
    </subcellularLocation>
</comment>
<dbReference type="PIRSF" id="PIRSF000728">
    <property type="entry name" value="NAGK"/>
    <property type="match status" value="1"/>
</dbReference>
<dbReference type="EMBL" id="CP072643">
    <property type="protein sequence ID" value="QUV95463.1"/>
    <property type="molecule type" value="Genomic_DNA"/>
</dbReference>
<dbReference type="GO" id="GO:0003991">
    <property type="term" value="F:acetylglutamate kinase activity"/>
    <property type="evidence" value="ECO:0007669"/>
    <property type="project" value="UniProtKB-EC"/>
</dbReference>
<keyword evidence="4 9" id="KW-0808">Transferase</keyword>
<evidence type="ECO:0000259" key="10">
    <source>
        <dbReference type="Pfam" id="PF00696"/>
    </source>
</evidence>
<keyword evidence="6 9" id="KW-0418">Kinase</keyword>
<protein>
    <recommendedName>
        <fullName evidence="9">Acetylglutamate kinase</fullName>
        <ecNumber evidence="9">2.7.2.8</ecNumber>
    </recommendedName>
    <alternativeName>
        <fullName evidence="9">N-acetyl-L-glutamate 5-phosphotransferase</fullName>
    </alternativeName>
    <alternativeName>
        <fullName evidence="9">NAG kinase</fullName>
        <shortName evidence="9">NAGK</shortName>
    </alternativeName>
</protein>
<keyword evidence="5 9" id="KW-0547">Nucleotide-binding</keyword>
<dbReference type="PANTHER" id="PTHR23342:SF0">
    <property type="entry name" value="N-ACETYLGLUTAMATE SYNTHASE, MITOCHONDRIAL"/>
    <property type="match status" value="1"/>
</dbReference>
<dbReference type="EC" id="2.7.2.8" evidence="9"/>
<evidence type="ECO:0000256" key="3">
    <source>
        <dbReference type="ARBA" id="ARBA00022605"/>
    </source>
</evidence>
<keyword evidence="9" id="KW-0963">Cytoplasm</keyword>